<sequence>MYTQEMLNYDWVNVPLVYTQVVTLAVYMYFLSALIGKQLTLVGGKEVDFYFPIFTFLEFFFYFGWLKVAECLINPYGEDDDDFEVNWLIDRDFEIAYVIVDEMHQEHPNLLKDQYWDEVFPIELPYTEATAKYKHNEGFFGSTRNLEVKQSDATFVKSEHDLKSKASLLHKSTSAIGKELLGKAQ</sequence>
<keyword evidence="6" id="KW-0406">Ion transport</keyword>
<dbReference type="AlphaFoldDB" id="A0A8J2KG12"/>
<name>A0A8J2KG12_9HEXA</name>
<dbReference type="OrthoDB" id="201595at2759"/>
<keyword evidence="6" id="KW-1003">Cell membrane</keyword>
<keyword evidence="6" id="KW-0407">Ion channel</keyword>
<organism evidence="7 8">
    <name type="scientific">Allacma fusca</name>
    <dbReference type="NCBI Taxonomy" id="39272"/>
    <lineage>
        <taxon>Eukaryota</taxon>
        <taxon>Metazoa</taxon>
        <taxon>Ecdysozoa</taxon>
        <taxon>Arthropoda</taxon>
        <taxon>Hexapoda</taxon>
        <taxon>Collembola</taxon>
        <taxon>Symphypleona</taxon>
        <taxon>Sminthuridae</taxon>
        <taxon>Allacma</taxon>
    </lineage>
</organism>
<feature type="transmembrane region" description="Helical" evidence="6">
    <location>
        <begin position="16"/>
        <end position="35"/>
    </location>
</feature>
<evidence type="ECO:0000256" key="3">
    <source>
        <dbReference type="ARBA" id="ARBA00022989"/>
    </source>
</evidence>
<comment type="similarity">
    <text evidence="5 6">Belongs to the anion channel-forming bestrophin (TC 1.A.46) family. Calcium-sensitive chloride channel subfamily.</text>
</comment>
<keyword evidence="2 6" id="KW-0812">Transmembrane</keyword>
<keyword evidence="6" id="KW-0813">Transport</keyword>
<dbReference type="InterPro" id="IPR021134">
    <property type="entry name" value="Bestrophin-like"/>
</dbReference>
<evidence type="ECO:0000313" key="7">
    <source>
        <dbReference type="EMBL" id="CAG7816098.1"/>
    </source>
</evidence>
<evidence type="ECO:0000256" key="5">
    <source>
        <dbReference type="ARBA" id="ARBA00034769"/>
    </source>
</evidence>
<gene>
    <name evidence="7" type="ORF">AFUS01_LOCUS26733</name>
</gene>
<comment type="subcellular location">
    <subcellularLocation>
        <location evidence="6">Cell membrane</location>
        <topology evidence="6">Multi-pass membrane protein</topology>
    </subcellularLocation>
    <subcellularLocation>
        <location evidence="1">Membrane</location>
    </subcellularLocation>
</comment>
<proteinExistence type="inferred from homology"/>
<keyword evidence="6" id="KW-0869">Chloride channel</keyword>
<dbReference type="PANTHER" id="PTHR10736:SF65">
    <property type="entry name" value="BESTROPHIN 1, ISOFORM C-RELATED"/>
    <property type="match status" value="1"/>
</dbReference>
<dbReference type="Pfam" id="PF01062">
    <property type="entry name" value="Bestrophin"/>
    <property type="match status" value="1"/>
</dbReference>
<comment type="function">
    <text evidence="6">Forms chloride channels.</text>
</comment>
<dbReference type="InterPro" id="IPR000615">
    <property type="entry name" value="Bestrophin"/>
</dbReference>
<dbReference type="PANTHER" id="PTHR10736">
    <property type="entry name" value="BESTROPHIN"/>
    <property type="match status" value="1"/>
</dbReference>
<comment type="caution">
    <text evidence="7">The sequence shown here is derived from an EMBL/GenBank/DDBJ whole genome shotgun (WGS) entry which is preliminary data.</text>
</comment>
<keyword evidence="6" id="KW-0868">Chloride</keyword>
<evidence type="ECO:0000256" key="1">
    <source>
        <dbReference type="ARBA" id="ARBA00004370"/>
    </source>
</evidence>
<keyword evidence="8" id="KW-1185">Reference proteome</keyword>
<dbReference type="EMBL" id="CAJVCH010360774">
    <property type="protein sequence ID" value="CAG7816098.1"/>
    <property type="molecule type" value="Genomic_DNA"/>
</dbReference>
<dbReference type="GO" id="GO:0034707">
    <property type="term" value="C:chloride channel complex"/>
    <property type="evidence" value="ECO:0007669"/>
    <property type="project" value="UniProtKB-KW"/>
</dbReference>
<evidence type="ECO:0000256" key="6">
    <source>
        <dbReference type="RuleBase" id="RU363126"/>
    </source>
</evidence>
<protein>
    <recommendedName>
        <fullName evidence="6">Bestrophin homolog</fullName>
    </recommendedName>
</protein>
<evidence type="ECO:0000313" key="8">
    <source>
        <dbReference type="Proteomes" id="UP000708208"/>
    </source>
</evidence>
<dbReference type="GO" id="GO:0005254">
    <property type="term" value="F:chloride channel activity"/>
    <property type="evidence" value="ECO:0007669"/>
    <property type="project" value="UniProtKB-KW"/>
</dbReference>
<keyword evidence="3 6" id="KW-1133">Transmembrane helix</keyword>
<feature type="non-terminal residue" evidence="7">
    <location>
        <position position="1"/>
    </location>
</feature>
<accession>A0A8J2KG12</accession>
<dbReference type="GO" id="GO:0005886">
    <property type="term" value="C:plasma membrane"/>
    <property type="evidence" value="ECO:0007669"/>
    <property type="project" value="UniProtKB-SubCell"/>
</dbReference>
<dbReference type="Proteomes" id="UP000708208">
    <property type="component" value="Unassembled WGS sequence"/>
</dbReference>
<evidence type="ECO:0000256" key="4">
    <source>
        <dbReference type="ARBA" id="ARBA00023136"/>
    </source>
</evidence>
<keyword evidence="4 6" id="KW-0472">Membrane</keyword>
<reference evidence="7" key="1">
    <citation type="submission" date="2021-06" db="EMBL/GenBank/DDBJ databases">
        <authorList>
            <person name="Hodson N. C."/>
            <person name="Mongue J. A."/>
            <person name="Jaron S. K."/>
        </authorList>
    </citation>
    <scope>NUCLEOTIDE SEQUENCE</scope>
</reference>
<feature type="transmembrane region" description="Helical" evidence="6">
    <location>
        <begin position="47"/>
        <end position="65"/>
    </location>
</feature>
<evidence type="ECO:0000256" key="2">
    <source>
        <dbReference type="ARBA" id="ARBA00022692"/>
    </source>
</evidence>